<dbReference type="VEuPathDB" id="FungiDB:P170DRAFT_384015"/>
<sequence>MGGWDVYCAICASNFKKRIVADSDDESKNTYSADVIGESDTTWLGKVHGLGFNRDASGDRKSFLTGSGRYSDYGILSLEPGDDPNVPAHSDEEMIDFVAYDDPDGNQQPVFPVHATCYQDILPRCFNDTKQKINGDVLYTLFEEIVASNRMNRLDLDYGEPKPTKGQYWESKKGEEVLVTNPVQIPQLPEYLGKAQTIATKTKESKPENPPSTVDIFDKLPSELRLEILNLLPTASALALKTASWTMLKAPLSWRQKLASDMPWLWEFRDLEVDMCRSGKLNSELSQVVSELNEKSRYSKDQTGYIPGLVNRRRIWGVCENLRSMYMDKLEAKKDSSTQ</sequence>
<reference evidence="1 2" key="1">
    <citation type="submission" date="2016-12" db="EMBL/GenBank/DDBJ databases">
        <title>The genomes of Aspergillus section Nigri reveals drivers in fungal speciation.</title>
        <authorList>
            <consortium name="DOE Joint Genome Institute"/>
            <person name="Vesth T.C."/>
            <person name="Nybo J."/>
            <person name="Theobald S."/>
            <person name="Brandl J."/>
            <person name="Frisvad J.C."/>
            <person name="Nielsen K.F."/>
            <person name="Lyhne E.K."/>
            <person name="Kogle M.E."/>
            <person name="Kuo A."/>
            <person name="Riley R."/>
            <person name="Clum A."/>
            <person name="Nolan M."/>
            <person name="Lipzen A."/>
            <person name="Salamov A."/>
            <person name="Henrissat B."/>
            <person name="Wiebenga A."/>
            <person name="De Vries R.P."/>
            <person name="Grigoriev I.V."/>
            <person name="Mortensen U.H."/>
            <person name="Andersen M.R."/>
            <person name="Baker S.E."/>
        </authorList>
    </citation>
    <scope>NUCLEOTIDE SEQUENCE [LARGE SCALE GENOMIC DNA]</scope>
    <source>
        <strain evidence="1 2">IBT 23096</strain>
    </source>
</reference>
<gene>
    <name evidence="1" type="ORF">P170DRAFT_384015</name>
</gene>
<proteinExistence type="predicted"/>
<organism evidence="1 2">
    <name type="scientific">Aspergillus steynii IBT 23096</name>
    <dbReference type="NCBI Taxonomy" id="1392250"/>
    <lineage>
        <taxon>Eukaryota</taxon>
        <taxon>Fungi</taxon>
        <taxon>Dikarya</taxon>
        <taxon>Ascomycota</taxon>
        <taxon>Pezizomycotina</taxon>
        <taxon>Eurotiomycetes</taxon>
        <taxon>Eurotiomycetidae</taxon>
        <taxon>Eurotiales</taxon>
        <taxon>Aspergillaceae</taxon>
        <taxon>Aspergillus</taxon>
        <taxon>Aspergillus subgen. Circumdati</taxon>
    </lineage>
</organism>
<dbReference type="STRING" id="1392250.A0A2I2G8S1"/>
<dbReference type="EMBL" id="MSFO01000004">
    <property type="protein sequence ID" value="PLB49275.1"/>
    <property type="molecule type" value="Genomic_DNA"/>
</dbReference>
<accession>A0A2I2G8S1</accession>
<keyword evidence="2" id="KW-1185">Reference proteome</keyword>
<evidence type="ECO:0008006" key="3">
    <source>
        <dbReference type="Google" id="ProtNLM"/>
    </source>
</evidence>
<comment type="caution">
    <text evidence="1">The sequence shown here is derived from an EMBL/GenBank/DDBJ whole genome shotgun (WGS) entry which is preliminary data.</text>
</comment>
<dbReference type="RefSeq" id="XP_024704577.1">
    <property type="nucleotide sequence ID" value="XM_024845666.1"/>
</dbReference>
<dbReference type="InterPro" id="IPR036047">
    <property type="entry name" value="F-box-like_dom_sf"/>
</dbReference>
<evidence type="ECO:0000313" key="2">
    <source>
        <dbReference type="Proteomes" id="UP000234275"/>
    </source>
</evidence>
<dbReference type="SUPFAM" id="SSF81383">
    <property type="entry name" value="F-box domain"/>
    <property type="match status" value="1"/>
</dbReference>
<dbReference type="OrthoDB" id="9984533at2759"/>
<evidence type="ECO:0000313" key="1">
    <source>
        <dbReference type="EMBL" id="PLB49275.1"/>
    </source>
</evidence>
<dbReference type="GeneID" id="36553365"/>
<dbReference type="Proteomes" id="UP000234275">
    <property type="component" value="Unassembled WGS sequence"/>
</dbReference>
<protein>
    <recommendedName>
        <fullName evidence="3">F-box domain-containing protein</fullName>
    </recommendedName>
</protein>
<name>A0A2I2G8S1_9EURO</name>
<dbReference type="AlphaFoldDB" id="A0A2I2G8S1"/>